<evidence type="ECO:0000313" key="5">
    <source>
        <dbReference type="Proteomes" id="UP000332933"/>
    </source>
</evidence>
<keyword evidence="5" id="KW-1185">Reference proteome</keyword>
<organism evidence="4 5">
    <name type="scientific">Aphanomyces stellatus</name>
    <dbReference type="NCBI Taxonomy" id="120398"/>
    <lineage>
        <taxon>Eukaryota</taxon>
        <taxon>Sar</taxon>
        <taxon>Stramenopiles</taxon>
        <taxon>Oomycota</taxon>
        <taxon>Saprolegniomycetes</taxon>
        <taxon>Saprolegniales</taxon>
        <taxon>Verrucalvaceae</taxon>
        <taxon>Aphanomyces</taxon>
    </lineage>
</organism>
<sequence length="360" mass="38582">MMEEACCRRGGLLVVGIATIDVINTIPAYPSEDSKIRVTESRKCRGGNGTNTLVVASQIGAFEALHWMGTLVDPATNSDAKFIADELVHGYGIDLSRCEIVPSGAMPTSYIMASQATGTRTIFHHRDLPDLSVDHFNMHAANSLGDEMAWIHFECREAATLASMLQRAREASSAILSVEVEAPRHRWDLVQPALEAVDFAFVGQSFVESLGFHDATSFLRALASDPRLSNGHASPVTSTLRGVICPWGAKGAFVLDDALSITHVPVASIDHVVDSVGAGDSFIAATISALHVGRLSLVEAVDVGCRVARLKCLQLGFHFDDADIIDDIRQWVSAGSSSKHATAENETCPTSSTKRNPSGR</sequence>
<dbReference type="InterPro" id="IPR029056">
    <property type="entry name" value="Ribokinase-like"/>
</dbReference>
<reference evidence="3" key="2">
    <citation type="submission" date="2019-06" db="EMBL/GenBank/DDBJ databases">
        <title>Genomics analysis of Aphanomyces spp. identifies a new class of oomycete effector associated with host adaptation.</title>
        <authorList>
            <person name="Gaulin E."/>
        </authorList>
    </citation>
    <scope>NUCLEOTIDE SEQUENCE</scope>
    <source>
        <strain evidence="3">CBS 578.67</strain>
    </source>
</reference>
<evidence type="ECO:0000313" key="3">
    <source>
        <dbReference type="EMBL" id="KAF0714639.1"/>
    </source>
</evidence>
<feature type="region of interest" description="Disordered" evidence="1">
    <location>
        <begin position="338"/>
        <end position="360"/>
    </location>
</feature>
<dbReference type="InterPro" id="IPR052562">
    <property type="entry name" value="Ketohexokinase-related"/>
</dbReference>
<dbReference type="AlphaFoldDB" id="A0A485KES2"/>
<dbReference type="SUPFAM" id="SSF53613">
    <property type="entry name" value="Ribokinase-like"/>
    <property type="match status" value="1"/>
</dbReference>
<dbReference type="EMBL" id="VJMH01000740">
    <property type="protein sequence ID" value="KAF0714639.1"/>
    <property type="molecule type" value="Genomic_DNA"/>
</dbReference>
<dbReference type="OrthoDB" id="204058at2759"/>
<dbReference type="Proteomes" id="UP000332933">
    <property type="component" value="Unassembled WGS sequence"/>
</dbReference>
<dbReference type="Pfam" id="PF00294">
    <property type="entry name" value="PfkB"/>
    <property type="match status" value="1"/>
</dbReference>
<dbReference type="PANTHER" id="PTHR42774:SF3">
    <property type="entry name" value="KETOHEXOKINASE"/>
    <property type="match status" value="1"/>
</dbReference>
<gene>
    <name evidence="4" type="primary">Aste57867_3773</name>
    <name evidence="3" type="ORF">As57867_003762</name>
    <name evidence="4" type="ORF">ASTE57867_3773</name>
</gene>
<reference evidence="4 5" key="1">
    <citation type="submission" date="2019-03" db="EMBL/GenBank/DDBJ databases">
        <authorList>
            <person name="Gaulin E."/>
            <person name="Dumas B."/>
        </authorList>
    </citation>
    <scope>NUCLEOTIDE SEQUENCE [LARGE SCALE GENOMIC DNA]</scope>
    <source>
        <strain evidence="4">CBS 568.67</strain>
    </source>
</reference>
<evidence type="ECO:0000313" key="4">
    <source>
        <dbReference type="EMBL" id="VFT80924.1"/>
    </source>
</evidence>
<name>A0A485KES2_9STRA</name>
<dbReference type="EMBL" id="CAADRA010000740">
    <property type="protein sequence ID" value="VFT80924.1"/>
    <property type="molecule type" value="Genomic_DNA"/>
</dbReference>
<protein>
    <submittedName>
        <fullName evidence="4">Aste57867_3773 protein</fullName>
    </submittedName>
</protein>
<dbReference type="InterPro" id="IPR011611">
    <property type="entry name" value="PfkB_dom"/>
</dbReference>
<evidence type="ECO:0000256" key="1">
    <source>
        <dbReference type="SAM" id="MobiDB-lite"/>
    </source>
</evidence>
<evidence type="ECO:0000259" key="2">
    <source>
        <dbReference type="Pfam" id="PF00294"/>
    </source>
</evidence>
<feature type="domain" description="Carbohydrate kinase PfkB" evidence="2">
    <location>
        <begin position="243"/>
        <end position="316"/>
    </location>
</feature>
<dbReference type="Gene3D" id="3.40.1190.20">
    <property type="match status" value="1"/>
</dbReference>
<accession>A0A485KES2</accession>
<dbReference type="PANTHER" id="PTHR42774">
    <property type="entry name" value="PHOSPHOTRANSFERASE SYSTEM TRANSPORT PROTEIN"/>
    <property type="match status" value="1"/>
</dbReference>
<proteinExistence type="predicted"/>